<dbReference type="SUPFAM" id="SSF56655">
    <property type="entry name" value="Carbohydrate phosphatase"/>
    <property type="match status" value="1"/>
</dbReference>
<dbReference type="GO" id="GO:0043647">
    <property type="term" value="P:inositol phosphate metabolic process"/>
    <property type="evidence" value="ECO:0007669"/>
    <property type="project" value="UniProtKB-UniRule"/>
</dbReference>
<proteinExistence type="inferred from homology"/>
<dbReference type="KEGG" id="eiv:EIN_485140"/>
<evidence type="ECO:0000256" key="2">
    <source>
        <dbReference type="ARBA" id="ARBA00009759"/>
    </source>
</evidence>
<dbReference type="PROSITE" id="PS00630">
    <property type="entry name" value="IMP_2"/>
    <property type="match status" value="1"/>
</dbReference>
<dbReference type="GO" id="GO:0046872">
    <property type="term" value="F:metal ion binding"/>
    <property type="evidence" value="ECO:0007669"/>
    <property type="project" value="UniProtKB-UniRule"/>
</dbReference>
<evidence type="ECO:0000256" key="3">
    <source>
        <dbReference type="ARBA" id="ARBA00012633"/>
    </source>
</evidence>
<dbReference type="EMBL" id="KB206670">
    <property type="protein sequence ID" value="ELP89152.1"/>
    <property type="molecule type" value="Genomic_DNA"/>
</dbReference>
<keyword evidence="6 10" id="KW-0460">Magnesium</keyword>
<evidence type="ECO:0000256" key="8">
    <source>
        <dbReference type="ARBA" id="ARBA00044479"/>
    </source>
</evidence>
<keyword evidence="5 11" id="KW-0378">Hydrolase</keyword>
<organism evidence="12 13">
    <name type="scientific">Entamoeba invadens IP1</name>
    <dbReference type="NCBI Taxonomy" id="370355"/>
    <lineage>
        <taxon>Eukaryota</taxon>
        <taxon>Amoebozoa</taxon>
        <taxon>Evosea</taxon>
        <taxon>Archamoebae</taxon>
        <taxon>Mastigamoebida</taxon>
        <taxon>Entamoebidae</taxon>
        <taxon>Entamoeba</taxon>
    </lineage>
</organism>
<dbReference type="GO" id="GO:0008441">
    <property type="term" value="F:3'(2'),5'-bisphosphate nucleotidase activity"/>
    <property type="evidence" value="ECO:0007669"/>
    <property type="project" value="UniProtKB-UniRule"/>
</dbReference>
<dbReference type="GO" id="GO:0046854">
    <property type="term" value="P:phosphatidylinositol phosphate biosynthetic process"/>
    <property type="evidence" value="ECO:0007669"/>
    <property type="project" value="InterPro"/>
</dbReference>
<evidence type="ECO:0000256" key="10">
    <source>
        <dbReference type="PIRSR" id="PIRSR600760-2"/>
    </source>
</evidence>
<evidence type="ECO:0000256" key="5">
    <source>
        <dbReference type="ARBA" id="ARBA00022801"/>
    </source>
</evidence>
<dbReference type="Pfam" id="PF00459">
    <property type="entry name" value="Inositol_P"/>
    <property type="match status" value="1"/>
</dbReference>
<reference evidence="12 13" key="1">
    <citation type="submission" date="2012-10" db="EMBL/GenBank/DDBJ databases">
        <authorList>
            <person name="Zafar N."/>
            <person name="Inman J."/>
            <person name="Hall N."/>
            <person name="Lorenzi H."/>
            <person name="Caler E."/>
        </authorList>
    </citation>
    <scope>NUCLEOTIDE SEQUENCE [LARGE SCALE GENOMIC DNA]</scope>
    <source>
        <strain evidence="12 13">IP1</strain>
    </source>
</reference>
<evidence type="ECO:0000313" key="13">
    <source>
        <dbReference type="Proteomes" id="UP000014680"/>
    </source>
</evidence>
<accession>A0A0A1U4G2</accession>
<dbReference type="RefSeq" id="XP_004255923.1">
    <property type="nucleotide sequence ID" value="XM_004255875.1"/>
</dbReference>
<comment type="cofactor">
    <cofactor evidence="1 10 11">
        <name>Mg(2+)</name>
        <dbReference type="ChEBI" id="CHEBI:18420"/>
    </cofactor>
</comment>
<evidence type="ECO:0000256" key="6">
    <source>
        <dbReference type="ARBA" id="ARBA00022842"/>
    </source>
</evidence>
<comment type="similarity">
    <text evidence="2 11">Belongs to the inositol monophosphatase superfamily.</text>
</comment>
<dbReference type="InterPro" id="IPR020583">
    <property type="entry name" value="Inositol_monoP_metal-BS"/>
</dbReference>
<keyword evidence="13" id="KW-1185">Reference proteome</keyword>
<dbReference type="PROSITE" id="PS00629">
    <property type="entry name" value="IMP_1"/>
    <property type="match status" value="1"/>
</dbReference>
<feature type="binding site" evidence="10">
    <location>
        <position position="258"/>
    </location>
    <ligand>
        <name>Mg(2+)</name>
        <dbReference type="ChEBI" id="CHEBI:18420"/>
        <label>1</label>
        <note>catalytic</note>
    </ligand>
</feature>
<dbReference type="CDD" id="cd01517">
    <property type="entry name" value="PAP_phosphatase"/>
    <property type="match status" value="1"/>
</dbReference>
<dbReference type="Proteomes" id="UP000014680">
    <property type="component" value="Unassembled WGS sequence"/>
</dbReference>
<dbReference type="VEuPathDB" id="AmoebaDB:EIN_485140"/>
<dbReference type="InterPro" id="IPR051090">
    <property type="entry name" value="Inositol_monoP_superfamily"/>
</dbReference>
<feature type="binding site" evidence="10">
    <location>
        <position position="122"/>
    </location>
    <ligand>
        <name>Mg(2+)</name>
        <dbReference type="ChEBI" id="CHEBI:18420"/>
        <label>1</label>
        <note>catalytic</note>
    </ligand>
</feature>
<evidence type="ECO:0000256" key="11">
    <source>
        <dbReference type="RuleBase" id="RU368076"/>
    </source>
</evidence>
<dbReference type="OrthoDB" id="411145at2759"/>
<evidence type="ECO:0000256" key="9">
    <source>
        <dbReference type="ARBA" id="ARBA00044484"/>
    </source>
</evidence>
<dbReference type="FunFam" id="3.40.190.80:FF:000003">
    <property type="entry name" value="PAP-specific phosphatase HAL2-like"/>
    <property type="match status" value="1"/>
</dbReference>
<feature type="binding site" evidence="10">
    <location>
        <position position="121"/>
    </location>
    <ligand>
        <name>Mg(2+)</name>
        <dbReference type="ChEBI" id="CHEBI:18420"/>
        <label>1</label>
        <note>catalytic</note>
    </ligand>
</feature>
<dbReference type="NCBIfam" id="TIGR01330">
    <property type="entry name" value="bisphos_HAL2"/>
    <property type="match status" value="1"/>
</dbReference>
<dbReference type="InterPro" id="IPR020550">
    <property type="entry name" value="Inositol_monophosphatase_CS"/>
</dbReference>
<dbReference type="InterPro" id="IPR006239">
    <property type="entry name" value="DPNP"/>
</dbReference>
<dbReference type="OMA" id="MSYQQER"/>
<comment type="function">
    <text evidence="11">Converts adenosine 3'-phosphate 5'-phosphosulfate (PAPS) to adenosine 5'-phosphosulfate (APS) and 3'(2')-phosphoadenosine 5'-phosphate (PAP) to AMP.</text>
</comment>
<dbReference type="PANTHER" id="PTHR43200:SF6">
    <property type="entry name" value="3'(2'),5'-BISPHOSPHATE NUCLEOTIDASE"/>
    <property type="match status" value="1"/>
</dbReference>
<name>A0A0A1U4G2_ENTIV</name>
<evidence type="ECO:0000256" key="4">
    <source>
        <dbReference type="ARBA" id="ARBA00022723"/>
    </source>
</evidence>
<sequence length="318" mass="35170">MAFQKEYDLALKIVQTSCNITQSVSKKSLESQTQIKNDKSPVTVGDYSVQAYVNYELSKTFPDDKIVAEEDTKAIPDAIFEQVKEHVKEHVTGLTDEEIKKSINLGASEGGKGRCWVLDPIDGTLGFLRREQYAVCLGFMVDGVLKIGVLGCPNFEGGIIVAAQIGCGAREYKVSDLSITKEIHATTTDKTEDIVFCESVEASHSDQSKSKKISELLKTNKEPLRIDSQCKYMTVASGRTDVYLRLPRDSKYQEKIWDHAAGYLIVKEAGGNVTDIFGRDLDFTVGRSLARNNGIIATNGKLHERVVAVVKEVFADFK</sequence>
<evidence type="ECO:0000313" key="12">
    <source>
        <dbReference type="EMBL" id="ELP89152.1"/>
    </source>
</evidence>
<keyword evidence="4 10" id="KW-0479">Metal-binding</keyword>
<dbReference type="Gene3D" id="3.40.190.80">
    <property type="match status" value="1"/>
</dbReference>
<dbReference type="GeneID" id="14888248"/>
<dbReference type="EC" id="3.1.3.7" evidence="3 11"/>
<gene>
    <name evidence="12" type="ORF">EIN_485140</name>
</gene>
<evidence type="ECO:0000256" key="1">
    <source>
        <dbReference type="ARBA" id="ARBA00001946"/>
    </source>
</evidence>
<dbReference type="Gene3D" id="3.30.540.10">
    <property type="entry name" value="Fructose-1,6-Bisphosphatase, subunit A, domain 1"/>
    <property type="match status" value="1"/>
</dbReference>
<feature type="binding site" evidence="10">
    <location>
        <position position="69"/>
    </location>
    <ligand>
        <name>Mg(2+)</name>
        <dbReference type="ChEBI" id="CHEBI:18420"/>
        <label>1</label>
        <note>catalytic</note>
    </ligand>
</feature>
<dbReference type="InterPro" id="IPR000760">
    <property type="entry name" value="Inositol_monophosphatase-like"/>
</dbReference>
<comment type="catalytic activity">
    <reaction evidence="7">
        <text>adenosine 2',5'-bisphosphate + H2O = AMP + phosphate</text>
        <dbReference type="Rhea" id="RHEA:77643"/>
        <dbReference type="ChEBI" id="CHEBI:15377"/>
        <dbReference type="ChEBI" id="CHEBI:43474"/>
        <dbReference type="ChEBI" id="CHEBI:194156"/>
        <dbReference type="ChEBI" id="CHEBI:456215"/>
        <dbReference type="EC" id="3.1.3.7"/>
    </reaction>
    <physiologicalReaction direction="left-to-right" evidence="7">
        <dbReference type="Rhea" id="RHEA:77644"/>
    </physiologicalReaction>
</comment>
<comment type="catalytic activity">
    <reaction evidence="9">
        <text>3'-phosphoadenylyl sulfate + H2O = adenosine 5'-phosphosulfate + phosphate</text>
        <dbReference type="Rhea" id="RHEA:77639"/>
        <dbReference type="ChEBI" id="CHEBI:15377"/>
        <dbReference type="ChEBI" id="CHEBI:43474"/>
        <dbReference type="ChEBI" id="CHEBI:58243"/>
        <dbReference type="ChEBI" id="CHEBI:58339"/>
        <dbReference type="EC" id="3.1.3.7"/>
    </reaction>
    <physiologicalReaction direction="left-to-right" evidence="9">
        <dbReference type="Rhea" id="RHEA:77640"/>
    </physiologicalReaction>
</comment>
<feature type="binding site" evidence="10">
    <location>
        <position position="119"/>
    </location>
    <ligand>
        <name>Mg(2+)</name>
        <dbReference type="ChEBI" id="CHEBI:18420"/>
        <label>1</label>
        <note>catalytic</note>
    </ligand>
</feature>
<protein>
    <recommendedName>
        <fullName evidence="3 11">3'(2'),5'-bisphosphate nucleotidase</fullName>
        <ecNumber evidence="3 11">3.1.3.7</ecNumber>
    </recommendedName>
</protein>
<dbReference type="GO" id="GO:0000103">
    <property type="term" value="P:sulfate assimilation"/>
    <property type="evidence" value="ECO:0007669"/>
    <property type="project" value="TreeGrafter"/>
</dbReference>
<evidence type="ECO:0000256" key="7">
    <source>
        <dbReference type="ARBA" id="ARBA00044466"/>
    </source>
</evidence>
<dbReference type="PANTHER" id="PTHR43200">
    <property type="entry name" value="PHOSPHATASE"/>
    <property type="match status" value="1"/>
</dbReference>
<dbReference type="AlphaFoldDB" id="A0A0A1U4G2"/>
<comment type="catalytic activity">
    <reaction evidence="8">
        <text>adenosine 3',5'-bisphosphate + H2O = AMP + phosphate</text>
        <dbReference type="Rhea" id="RHEA:10040"/>
        <dbReference type="ChEBI" id="CHEBI:15377"/>
        <dbReference type="ChEBI" id="CHEBI:43474"/>
        <dbReference type="ChEBI" id="CHEBI:58343"/>
        <dbReference type="ChEBI" id="CHEBI:456215"/>
        <dbReference type="EC" id="3.1.3.7"/>
    </reaction>
    <physiologicalReaction direction="left-to-right" evidence="8">
        <dbReference type="Rhea" id="RHEA:10041"/>
    </physiologicalReaction>
</comment>